<feature type="chain" id="PRO_5011444954" evidence="2">
    <location>
        <begin position="22"/>
        <end position="310"/>
    </location>
</feature>
<keyword evidence="1" id="KW-0677">Repeat</keyword>
<keyword evidence="4" id="KW-0808">Transferase</keyword>
<dbReference type="CDD" id="cd01448">
    <property type="entry name" value="TST_Repeat_1"/>
    <property type="match status" value="1"/>
</dbReference>
<feature type="signal peptide" evidence="2">
    <location>
        <begin position="1"/>
        <end position="21"/>
    </location>
</feature>
<dbReference type="SUPFAM" id="SSF52821">
    <property type="entry name" value="Rhodanese/Cell cycle control phosphatase"/>
    <property type="match status" value="2"/>
</dbReference>
<dbReference type="RefSeq" id="WP_093248367.1">
    <property type="nucleotide sequence ID" value="NZ_FNQM01000002.1"/>
</dbReference>
<dbReference type="InterPro" id="IPR051126">
    <property type="entry name" value="Thiosulfate_sulfurtransferase"/>
</dbReference>
<protein>
    <submittedName>
        <fullName evidence="4">Thiosulfate/3-mercaptopyruvate sulfurtransferase</fullName>
    </submittedName>
</protein>
<name>A0A1H3WRG3_9RHOB</name>
<dbReference type="SMART" id="SM00450">
    <property type="entry name" value="RHOD"/>
    <property type="match status" value="2"/>
</dbReference>
<feature type="domain" description="Rhodanese" evidence="3">
    <location>
        <begin position="39"/>
        <end position="162"/>
    </location>
</feature>
<dbReference type="STRING" id="89524.SAMN05444370_10291"/>
<organism evidence="4 5">
    <name type="scientific">Rubrimonas cliftonensis</name>
    <dbReference type="NCBI Taxonomy" id="89524"/>
    <lineage>
        <taxon>Bacteria</taxon>
        <taxon>Pseudomonadati</taxon>
        <taxon>Pseudomonadota</taxon>
        <taxon>Alphaproteobacteria</taxon>
        <taxon>Rhodobacterales</taxon>
        <taxon>Paracoccaceae</taxon>
        <taxon>Rubrimonas</taxon>
    </lineage>
</organism>
<proteinExistence type="predicted"/>
<sequence length="310" mass="32532">MFTRLLALVALTFAVAPPAVASEWRKLVEPEELAALIESTPDLRILDIRPPETVKDKAGKLVSEGFADGHIAGAVNTPYGAYRGPKENPGALISDAALTETLQAAGVTAETPVVVAYRGATDSDFGAAARVYWTLKSAGVSQIAILNGGQKAWEAAGLPVTTEPTTVARSAFEARIADDWLATRDDVRAAEGGDGAVLVDARPEEFFRGLKKHDAAQEAGTLFGALNLVHSSWFAPSSPRVTAPESALERARALAAEANGDAIVSFCNTGHWAATNWFALSELAGVENVKLYPESVVGWTRAGLPLSPGG</sequence>
<keyword evidence="4" id="KW-0670">Pyruvate</keyword>
<dbReference type="Proteomes" id="UP000198703">
    <property type="component" value="Unassembled WGS sequence"/>
</dbReference>
<feature type="domain" description="Rhodanese" evidence="3">
    <location>
        <begin position="192"/>
        <end position="308"/>
    </location>
</feature>
<gene>
    <name evidence="4" type="ORF">SAMN05444370_10291</name>
</gene>
<dbReference type="InterPro" id="IPR036873">
    <property type="entry name" value="Rhodanese-like_dom_sf"/>
</dbReference>
<dbReference type="GO" id="GO:0016740">
    <property type="term" value="F:transferase activity"/>
    <property type="evidence" value="ECO:0007669"/>
    <property type="project" value="UniProtKB-KW"/>
</dbReference>
<dbReference type="Gene3D" id="3.40.250.10">
    <property type="entry name" value="Rhodanese-like domain"/>
    <property type="match status" value="2"/>
</dbReference>
<reference evidence="4 5" key="1">
    <citation type="submission" date="2016-10" db="EMBL/GenBank/DDBJ databases">
        <authorList>
            <person name="de Groot N.N."/>
        </authorList>
    </citation>
    <scope>NUCLEOTIDE SEQUENCE [LARGE SCALE GENOMIC DNA]</scope>
    <source>
        <strain evidence="4 5">DSM 15345</strain>
    </source>
</reference>
<dbReference type="AlphaFoldDB" id="A0A1H3WRG3"/>
<evidence type="ECO:0000259" key="3">
    <source>
        <dbReference type="PROSITE" id="PS50206"/>
    </source>
</evidence>
<dbReference type="InterPro" id="IPR001763">
    <property type="entry name" value="Rhodanese-like_dom"/>
</dbReference>
<accession>A0A1H3WRG3</accession>
<evidence type="ECO:0000256" key="1">
    <source>
        <dbReference type="ARBA" id="ARBA00022737"/>
    </source>
</evidence>
<evidence type="ECO:0000313" key="4">
    <source>
        <dbReference type="EMBL" id="SDZ89733.1"/>
    </source>
</evidence>
<keyword evidence="2" id="KW-0732">Signal</keyword>
<keyword evidence="5" id="KW-1185">Reference proteome</keyword>
<dbReference type="PROSITE" id="PS50206">
    <property type="entry name" value="RHODANESE_3"/>
    <property type="match status" value="2"/>
</dbReference>
<evidence type="ECO:0000256" key="2">
    <source>
        <dbReference type="SAM" id="SignalP"/>
    </source>
</evidence>
<dbReference type="PANTHER" id="PTHR43855:SF1">
    <property type="entry name" value="THIOSULFATE SULFURTRANSFERASE"/>
    <property type="match status" value="1"/>
</dbReference>
<dbReference type="PANTHER" id="PTHR43855">
    <property type="entry name" value="THIOSULFATE SULFURTRANSFERASE"/>
    <property type="match status" value="1"/>
</dbReference>
<dbReference type="Pfam" id="PF00581">
    <property type="entry name" value="Rhodanese"/>
    <property type="match status" value="2"/>
</dbReference>
<dbReference type="OrthoDB" id="9781034at2"/>
<evidence type="ECO:0000313" key="5">
    <source>
        <dbReference type="Proteomes" id="UP000198703"/>
    </source>
</evidence>
<dbReference type="EMBL" id="FNQM01000002">
    <property type="protein sequence ID" value="SDZ89733.1"/>
    <property type="molecule type" value="Genomic_DNA"/>
</dbReference>